<dbReference type="OrthoDB" id="5189274at2"/>
<dbReference type="EMBL" id="MKQR01000007">
    <property type="protein sequence ID" value="OLR94408.1"/>
    <property type="molecule type" value="Genomic_DNA"/>
</dbReference>
<feature type="region of interest" description="Disordered" evidence="1">
    <location>
        <begin position="78"/>
        <end position="133"/>
    </location>
</feature>
<feature type="compositionally biased region" description="Low complexity" evidence="1">
    <location>
        <begin position="89"/>
        <end position="104"/>
    </location>
</feature>
<dbReference type="RefSeq" id="WP_075973790.1">
    <property type="nucleotide sequence ID" value="NZ_MKQR01000007.1"/>
</dbReference>
<name>A0A1Q9LQV9_9PSEU</name>
<keyword evidence="3" id="KW-1185">Reference proteome</keyword>
<feature type="compositionally biased region" description="Pro residues" evidence="1">
    <location>
        <begin position="105"/>
        <end position="118"/>
    </location>
</feature>
<proteinExistence type="predicted"/>
<protein>
    <submittedName>
        <fullName evidence="2">Uncharacterized protein</fullName>
    </submittedName>
</protein>
<gene>
    <name evidence="2" type="ORF">BJP25_11650</name>
</gene>
<evidence type="ECO:0000256" key="1">
    <source>
        <dbReference type="SAM" id="MobiDB-lite"/>
    </source>
</evidence>
<evidence type="ECO:0000313" key="3">
    <source>
        <dbReference type="Proteomes" id="UP000186040"/>
    </source>
</evidence>
<evidence type="ECO:0000313" key="2">
    <source>
        <dbReference type="EMBL" id="OLR94408.1"/>
    </source>
</evidence>
<accession>A0A1Q9LQV9</accession>
<feature type="compositionally biased region" description="Acidic residues" evidence="1">
    <location>
        <begin position="123"/>
        <end position="133"/>
    </location>
</feature>
<reference evidence="2 3" key="1">
    <citation type="submission" date="2016-10" db="EMBL/GenBank/DDBJ databases">
        <title>The Draft Genome Sequence of Actinokineospora bangkokensis 44EHWT reveals the biosynthetic pathway of antifungal compounds Thailandins with unusual extender unit butylmalonyl-CoA.</title>
        <authorList>
            <person name="Greule A."/>
            <person name="Intra B."/>
            <person name="Flemming S."/>
            <person name="Rommel M.G."/>
            <person name="Panbangred W."/>
            <person name="Bechthold A."/>
        </authorList>
    </citation>
    <scope>NUCLEOTIDE SEQUENCE [LARGE SCALE GENOMIC DNA]</scope>
    <source>
        <strain evidence="2 3">44EHW</strain>
    </source>
</reference>
<dbReference type="AlphaFoldDB" id="A0A1Q9LQV9"/>
<dbReference type="Proteomes" id="UP000186040">
    <property type="component" value="Unassembled WGS sequence"/>
</dbReference>
<sequence length="133" mass="14016">MQDAVYVDYQESGGGWVVTVKHDGEELVDRADGDLVSARDCANTLIATLAAVHGHRPVVHLLDGDAVAYSAAYLSERAGLPWKREDPAETPAVEPAEAAGEPTQPDQPPAEPDHPAPPVQAEEAGDATEEQAV</sequence>
<comment type="caution">
    <text evidence="2">The sequence shown here is derived from an EMBL/GenBank/DDBJ whole genome shotgun (WGS) entry which is preliminary data.</text>
</comment>
<organism evidence="2 3">
    <name type="scientific">Actinokineospora bangkokensis</name>
    <dbReference type="NCBI Taxonomy" id="1193682"/>
    <lineage>
        <taxon>Bacteria</taxon>
        <taxon>Bacillati</taxon>
        <taxon>Actinomycetota</taxon>
        <taxon>Actinomycetes</taxon>
        <taxon>Pseudonocardiales</taxon>
        <taxon>Pseudonocardiaceae</taxon>
        <taxon>Actinokineospora</taxon>
    </lineage>
</organism>